<evidence type="ECO:0000256" key="1">
    <source>
        <dbReference type="ARBA" id="ARBA00007905"/>
    </source>
</evidence>
<protein>
    <submittedName>
        <fullName evidence="6">Aldo/keto reductase</fullName>
    </submittedName>
</protein>
<sequence>MEEESPAPSVAQSAQPTFLNGDAFPPLVYGSAIRERPKQANIRAAFRKGYRGLDTASSRGLHDEQQDGQALKDLLASRSNSLQLNIKREDIWIQTKFSIALDQSDPWPYDPGDPIALQILKSIQRSLINLGVDVIDVYFLSSQLSTFEETLSAWEVMETLVQRGIVRYLGICHVNADLLRRLLGRVTTKPAFVQNEFVLDDGCDSHVRSICKAQGIAYQVFGLFWKHNSGLLSLAPVQQLARSFDFTAQVALLVLILASAADEGLRLSILDGTMDEHHMEMNLQCPKAFHSVQNPLIDQFRLISGF</sequence>
<evidence type="ECO:0000256" key="3">
    <source>
        <dbReference type="ARBA" id="ARBA00023002"/>
    </source>
</evidence>
<dbReference type="InterPro" id="IPR036812">
    <property type="entry name" value="NAD(P)_OxRdtase_dom_sf"/>
</dbReference>
<comment type="similarity">
    <text evidence="1">Belongs to the aldo/keto reductase family.</text>
</comment>
<proteinExistence type="inferred from homology"/>
<evidence type="ECO:0000259" key="5">
    <source>
        <dbReference type="Pfam" id="PF00248"/>
    </source>
</evidence>
<gene>
    <name evidence="6" type="ORF">K458DRAFT_365118</name>
</gene>
<keyword evidence="2" id="KW-0521">NADP</keyword>
<evidence type="ECO:0000313" key="6">
    <source>
        <dbReference type="EMBL" id="KAF2685924.1"/>
    </source>
</evidence>
<dbReference type="SUPFAM" id="SSF51430">
    <property type="entry name" value="NAD(P)-linked oxidoreductase"/>
    <property type="match status" value="1"/>
</dbReference>
<dbReference type="GO" id="GO:0016616">
    <property type="term" value="F:oxidoreductase activity, acting on the CH-OH group of donors, NAD or NADP as acceptor"/>
    <property type="evidence" value="ECO:0007669"/>
    <property type="project" value="UniProtKB-ARBA"/>
</dbReference>
<dbReference type="PANTHER" id="PTHR43827">
    <property type="entry name" value="2,5-DIKETO-D-GLUCONIC ACID REDUCTASE"/>
    <property type="match status" value="1"/>
</dbReference>
<dbReference type="Pfam" id="PF00248">
    <property type="entry name" value="Aldo_ket_red"/>
    <property type="match status" value="1"/>
</dbReference>
<evidence type="ECO:0000313" key="7">
    <source>
        <dbReference type="Proteomes" id="UP000799291"/>
    </source>
</evidence>
<dbReference type="OrthoDB" id="5357513at2759"/>
<name>A0A6G1J5V3_9PLEO</name>
<dbReference type="EMBL" id="MU005578">
    <property type="protein sequence ID" value="KAF2685924.1"/>
    <property type="molecule type" value="Genomic_DNA"/>
</dbReference>
<feature type="region of interest" description="Disordered" evidence="4">
    <location>
        <begin position="1"/>
        <end position="22"/>
    </location>
</feature>
<organism evidence="6 7">
    <name type="scientific">Lentithecium fluviatile CBS 122367</name>
    <dbReference type="NCBI Taxonomy" id="1168545"/>
    <lineage>
        <taxon>Eukaryota</taxon>
        <taxon>Fungi</taxon>
        <taxon>Dikarya</taxon>
        <taxon>Ascomycota</taxon>
        <taxon>Pezizomycotina</taxon>
        <taxon>Dothideomycetes</taxon>
        <taxon>Pleosporomycetidae</taxon>
        <taxon>Pleosporales</taxon>
        <taxon>Massarineae</taxon>
        <taxon>Lentitheciaceae</taxon>
        <taxon>Lentithecium</taxon>
    </lineage>
</organism>
<dbReference type="InterPro" id="IPR020471">
    <property type="entry name" value="AKR"/>
</dbReference>
<accession>A0A6G1J5V3</accession>
<dbReference type="PANTHER" id="PTHR43827:SF3">
    <property type="entry name" value="NADP-DEPENDENT OXIDOREDUCTASE DOMAIN-CONTAINING PROTEIN"/>
    <property type="match status" value="1"/>
</dbReference>
<dbReference type="Gene3D" id="3.20.20.100">
    <property type="entry name" value="NADP-dependent oxidoreductase domain"/>
    <property type="match status" value="1"/>
</dbReference>
<keyword evidence="7" id="KW-1185">Reference proteome</keyword>
<dbReference type="Proteomes" id="UP000799291">
    <property type="component" value="Unassembled WGS sequence"/>
</dbReference>
<dbReference type="AlphaFoldDB" id="A0A6G1J5V3"/>
<feature type="domain" description="NADP-dependent oxidoreductase" evidence="5">
    <location>
        <begin position="37"/>
        <end position="219"/>
    </location>
</feature>
<reference evidence="6" key="1">
    <citation type="journal article" date="2020" name="Stud. Mycol.">
        <title>101 Dothideomycetes genomes: a test case for predicting lifestyles and emergence of pathogens.</title>
        <authorList>
            <person name="Haridas S."/>
            <person name="Albert R."/>
            <person name="Binder M."/>
            <person name="Bloem J."/>
            <person name="Labutti K."/>
            <person name="Salamov A."/>
            <person name="Andreopoulos B."/>
            <person name="Baker S."/>
            <person name="Barry K."/>
            <person name="Bills G."/>
            <person name="Bluhm B."/>
            <person name="Cannon C."/>
            <person name="Castanera R."/>
            <person name="Culley D."/>
            <person name="Daum C."/>
            <person name="Ezra D."/>
            <person name="Gonzalez J."/>
            <person name="Henrissat B."/>
            <person name="Kuo A."/>
            <person name="Liang C."/>
            <person name="Lipzen A."/>
            <person name="Lutzoni F."/>
            <person name="Magnuson J."/>
            <person name="Mondo S."/>
            <person name="Nolan M."/>
            <person name="Ohm R."/>
            <person name="Pangilinan J."/>
            <person name="Park H.-J."/>
            <person name="Ramirez L."/>
            <person name="Alfaro M."/>
            <person name="Sun H."/>
            <person name="Tritt A."/>
            <person name="Yoshinaga Y."/>
            <person name="Zwiers L.-H."/>
            <person name="Turgeon B."/>
            <person name="Goodwin S."/>
            <person name="Spatafora J."/>
            <person name="Crous P."/>
            <person name="Grigoriev I."/>
        </authorList>
    </citation>
    <scope>NUCLEOTIDE SEQUENCE</scope>
    <source>
        <strain evidence="6">CBS 122367</strain>
    </source>
</reference>
<evidence type="ECO:0000256" key="4">
    <source>
        <dbReference type="SAM" id="MobiDB-lite"/>
    </source>
</evidence>
<evidence type="ECO:0000256" key="2">
    <source>
        <dbReference type="ARBA" id="ARBA00022857"/>
    </source>
</evidence>
<dbReference type="InterPro" id="IPR023210">
    <property type="entry name" value="NADP_OxRdtase_dom"/>
</dbReference>
<keyword evidence="3" id="KW-0560">Oxidoreductase</keyword>